<dbReference type="InterPro" id="IPR001466">
    <property type="entry name" value="Beta-lactam-related"/>
</dbReference>
<protein>
    <submittedName>
        <fullName evidence="2">Penicillin-binding protein</fullName>
    </submittedName>
</protein>
<dbReference type="OrthoDB" id="9797709at2"/>
<organism evidence="2 3">
    <name type="scientific">Pradoshia eiseniae</name>
    <dbReference type="NCBI Taxonomy" id="2064768"/>
    <lineage>
        <taxon>Bacteria</taxon>
        <taxon>Bacillati</taxon>
        <taxon>Bacillota</taxon>
        <taxon>Bacilli</taxon>
        <taxon>Bacillales</taxon>
        <taxon>Bacillaceae</taxon>
        <taxon>Pradoshia</taxon>
    </lineage>
</organism>
<dbReference type="RefSeq" id="WP_104848785.1">
    <property type="nucleotide sequence ID" value="NZ_PKOZ01000003.1"/>
</dbReference>
<dbReference type="Pfam" id="PF00144">
    <property type="entry name" value="Beta-lactamase"/>
    <property type="match status" value="1"/>
</dbReference>
<dbReference type="PANTHER" id="PTHR46825:SF12">
    <property type="entry name" value="PENICILLIN-BINDING PROTEIN 4"/>
    <property type="match status" value="1"/>
</dbReference>
<evidence type="ECO:0000313" key="2">
    <source>
        <dbReference type="EMBL" id="PQD95638.1"/>
    </source>
</evidence>
<sequence>MNIKERREHYHIAGMSVSVITNAEIKRLEQYGVLKAGTEKQINRQSLFNACSISKLLTSMLIMVLSEKGKVNLDEDVNEKLSSWKIPLNDFTKVRPVTLRSLLSHQSGIIDPENSFAELNGKDGIPRLAELLNGKTSYCKESIEVKYEPESEFYYSDAGYCIIQQLIEDVTGESFAEIVKESIFQPLNMQNSTLTMEVSEEELCSFSCGHNKYGAVIDGKYPIYPYAAAAGLWTTPSDLSKLTIELMHSLKGRSKLGLSVSKAEEMITPQGSQAFTGLGVFLEGSKRELEISSLGWGAGFQSIMVSYPYKGTGLIVMTNTDTGVHQMKGIIGEVYHAYAAGLE</sequence>
<evidence type="ECO:0000259" key="1">
    <source>
        <dbReference type="Pfam" id="PF00144"/>
    </source>
</evidence>
<dbReference type="InterPro" id="IPR050491">
    <property type="entry name" value="AmpC-like"/>
</dbReference>
<dbReference type="Gene3D" id="3.40.710.10">
    <property type="entry name" value="DD-peptidase/beta-lactamase superfamily"/>
    <property type="match status" value="1"/>
</dbReference>
<evidence type="ECO:0000313" key="3">
    <source>
        <dbReference type="Proteomes" id="UP000239663"/>
    </source>
</evidence>
<dbReference type="Proteomes" id="UP000239663">
    <property type="component" value="Unassembled WGS sequence"/>
</dbReference>
<comment type="caution">
    <text evidence="2">The sequence shown here is derived from an EMBL/GenBank/DDBJ whole genome shotgun (WGS) entry which is preliminary data.</text>
</comment>
<dbReference type="EMBL" id="PKOZ01000003">
    <property type="protein sequence ID" value="PQD95638.1"/>
    <property type="molecule type" value="Genomic_DNA"/>
</dbReference>
<feature type="domain" description="Beta-lactamase-related" evidence="1">
    <location>
        <begin position="3"/>
        <end position="323"/>
    </location>
</feature>
<name>A0A2S7N0Y8_9BACI</name>
<dbReference type="AlphaFoldDB" id="A0A2S7N0Y8"/>
<dbReference type="SUPFAM" id="SSF56601">
    <property type="entry name" value="beta-lactamase/transpeptidase-like"/>
    <property type="match status" value="1"/>
</dbReference>
<accession>A0A2S7N0Y8</accession>
<proteinExistence type="predicted"/>
<keyword evidence="3" id="KW-1185">Reference proteome</keyword>
<dbReference type="InterPro" id="IPR012338">
    <property type="entry name" value="Beta-lactam/transpept-like"/>
</dbReference>
<gene>
    <name evidence="2" type="ORF">CYL18_07015</name>
</gene>
<dbReference type="PANTHER" id="PTHR46825">
    <property type="entry name" value="D-ALANYL-D-ALANINE-CARBOXYPEPTIDASE/ENDOPEPTIDASE AMPH"/>
    <property type="match status" value="1"/>
</dbReference>
<reference evidence="2 3" key="1">
    <citation type="submission" date="2017-12" db="EMBL/GenBank/DDBJ databases">
        <title>Taxonomic description and draft genome of Pradoshia cofamensis Gen. nov., sp. nov., a thermotolerant bacillale isolated from anterior gut of earthworm Eisenia fetida.</title>
        <authorList>
            <person name="Saha T."/>
            <person name="Chakraborty R."/>
        </authorList>
    </citation>
    <scope>NUCLEOTIDE SEQUENCE [LARGE SCALE GENOMIC DNA]</scope>
    <source>
        <strain evidence="2 3">EAG3</strain>
    </source>
</reference>